<evidence type="ECO:0000259" key="2">
    <source>
        <dbReference type="Pfam" id="PF01569"/>
    </source>
</evidence>
<proteinExistence type="predicted"/>
<feature type="transmembrane region" description="Helical" evidence="1">
    <location>
        <begin position="55"/>
        <end position="78"/>
    </location>
</feature>
<evidence type="ECO:0000256" key="1">
    <source>
        <dbReference type="SAM" id="Phobius"/>
    </source>
</evidence>
<dbReference type="Gene3D" id="1.20.144.10">
    <property type="entry name" value="Phosphatidic acid phosphatase type 2/haloperoxidase"/>
    <property type="match status" value="1"/>
</dbReference>
<organism evidence="3 4">
    <name type="scientific">Peribacillus huizhouensis</name>
    <dbReference type="NCBI Taxonomy" id="1501239"/>
    <lineage>
        <taxon>Bacteria</taxon>
        <taxon>Bacillati</taxon>
        <taxon>Bacillota</taxon>
        <taxon>Bacilli</taxon>
        <taxon>Bacillales</taxon>
        <taxon>Bacillaceae</taxon>
        <taxon>Peribacillus</taxon>
    </lineage>
</organism>
<keyword evidence="1" id="KW-1133">Transmembrane helix</keyword>
<gene>
    <name evidence="3" type="ORF">HNP81_001221</name>
</gene>
<dbReference type="Pfam" id="PF01569">
    <property type="entry name" value="PAP2"/>
    <property type="match status" value="1"/>
</dbReference>
<accession>A0ABR6CLK9</accession>
<reference evidence="3 4" key="1">
    <citation type="submission" date="2020-08" db="EMBL/GenBank/DDBJ databases">
        <title>Genomic Encyclopedia of Type Strains, Phase IV (KMG-IV): sequencing the most valuable type-strain genomes for metagenomic binning, comparative biology and taxonomic classification.</title>
        <authorList>
            <person name="Goeker M."/>
        </authorList>
    </citation>
    <scope>NUCLEOTIDE SEQUENCE [LARGE SCALE GENOMIC DNA]</scope>
    <source>
        <strain evidence="3 4">DSM 105481</strain>
    </source>
</reference>
<dbReference type="Proteomes" id="UP000626697">
    <property type="component" value="Unassembled WGS sequence"/>
</dbReference>
<evidence type="ECO:0000313" key="3">
    <source>
        <dbReference type="EMBL" id="MBA9025936.1"/>
    </source>
</evidence>
<evidence type="ECO:0000313" key="4">
    <source>
        <dbReference type="Proteomes" id="UP000626697"/>
    </source>
</evidence>
<feature type="domain" description="Phosphatidic acid phosphatase type 2/haloperoxidase" evidence="2">
    <location>
        <begin position="22"/>
        <end position="89"/>
    </location>
</feature>
<dbReference type="InterPro" id="IPR036938">
    <property type="entry name" value="PAP2/HPO_sf"/>
</dbReference>
<comment type="caution">
    <text evidence="3">The sequence shown here is derived from an EMBL/GenBank/DDBJ whole genome shotgun (WGS) entry which is preliminary data.</text>
</comment>
<keyword evidence="1" id="KW-0812">Transmembrane</keyword>
<dbReference type="InterPro" id="IPR000326">
    <property type="entry name" value="PAP2/HPO"/>
</dbReference>
<dbReference type="EMBL" id="JACJHX010000003">
    <property type="protein sequence ID" value="MBA9025936.1"/>
    <property type="molecule type" value="Genomic_DNA"/>
</dbReference>
<keyword evidence="4" id="KW-1185">Reference proteome</keyword>
<sequence>MYEESIRGIFHELSPLNHLFTDQLFYSFPSEQSLMALVIYGFVVFILVRTTGKVWINTFVPIAGLVILFLTATSRLFLEVQLPSDVAAG</sequence>
<keyword evidence="1" id="KW-0472">Membrane</keyword>
<protein>
    <submittedName>
        <fullName evidence="3">Membrane-associated phospholipid phosphatase</fullName>
    </submittedName>
</protein>
<dbReference type="SUPFAM" id="SSF48317">
    <property type="entry name" value="Acid phosphatase/Vanadium-dependent haloperoxidase"/>
    <property type="match status" value="1"/>
</dbReference>
<name>A0ABR6CLK9_9BACI</name>
<dbReference type="RefSeq" id="WP_182501919.1">
    <property type="nucleotide sequence ID" value="NZ_JACJHX010000003.1"/>
</dbReference>
<feature type="transmembrane region" description="Helical" evidence="1">
    <location>
        <begin position="32"/>
        <end position="48"/>
    </location>
</feature>